<sequence>MPEIIHDMPSVTRIISPYVDYSQVPSNRLEQATQRGKDVHSIIAAIALNLWVPKIPEECKGYVESFKGWFDKYVEQVVYVEHELVDTVYRFYGHIDFYGKIKKIGCGVIDWKTPILQEKAWRLQMAGYERLVTYRGKHIDVVASLQLDPNGRLPKMTRYEGHSARDFNIFLGMLNAYYFFKE</sequence>
<evidence type="ECO:0008006" key="5">
    <source>
        <dbReference type="Google" id="ProtNLM"/>
    </source>
</evidence>
<dbReference type="EMBL" id="MT144476">
    <property type="protein sequence ID" value="QJA54093.1"/>
    <property type="molecule type" value="Genomic_DNA"/>
</dbReference>
<dbReference type="AlphaFoldDB" id="A0A6H2A1M9"/>
<evidence type="ECO:0000313" key="4">
    <source>
        <dbReference type="EMBL" id="QJI03889.1"/>
    </source>
</evidence>
<accession>A0A6H2A1M9</accession>
<organism evidence="1">
    <name type="scientific">viral metagenome</name>
    <dbReference type="NCBI Taxonomy" id="1070528"/>
    <lineage>
        <taxon>unclassified sequences</taxon>
        <taxon>metagenomes</taxon>
        <taxon>organismal metagenomes</taxon>
    </lineage>
</organism>
<evidence type="ECO:0000313" key="2">
    <source>
        <dbReference type="EMBL" id="QJA69098.1"/>
    </source>
</evidence>
<evidence type="ECO:0000313" key="1">
    <source>
        <dbReference type="EMBL" id="QJA54093.1"/>
    </source>
</evidence>
<dbReference type="EMBL" id="MT141677">
    <property type="protein sequence ID" value="QJA69098.1"/>
    <property type="molecule type" value="Genomic_DNA"/>
</dbReference>
<evidence type="ECO:0000313" key="3">
    <source>
        <dbReference type="EMBL" id="QJA95219.1"/>
    </source>
</evidence>
<proteinExistence type="predicted"/>
<dbReference type="EMBL" id="MT145128">
    <property type="protein sequence ID" value="QJI03889.1"/>
    <property type="molecule type" value="Genomic_DNA"/>
</dbReference>
<reference evidence="1" key="1">
    <citation type="submission" date="2020-03" db="EMBL/GenBank/DDBJ databases">
        <title>The deep terrestrial virosphere.</title>
        <authorList>
            <person name="Holmfeldt K."/>
            <person name="Nilsson E."/>
            <person name="Simone D."/>
            <person name="Lopez-Fernandez M."/>
            <person name="Wu X."/>
            <person name="de Brujin I."/>
            <person name="Lundin D."/>
            <person name="Andersson A."/>
            <person name="Bertilsson S."/>
            <person name="Dopson M."/>
        </authorList>
    </citation>
    <scope>NUCLEOTIDE SEQUENCE</scope>
    <source>
        <strain evidence="2">MM415A05075</strain>
        <strain evidence="3">MM415B05537</strain>
        <strain evidence="1">TM448A04300</strain>
        <strain evidence="4">TM448B05334</strain>
    </source>
</reference>
<name>A0A6H2A1M9_9ZZZZ</name>
<dbReference type="EMBL" id="MT143296">
    <property type="protein sequence ID" value="QJA95219.1"/>
    <property type="molecule type" value="Genomic_DNA"/>
</dbReference>
<gene>
    <name evidence="2" type="ORF">MM415A05075_0007</name>
    <name evidence="3" type="ORF">MM415B05537_0004</name>
    <name evidence="1" type="ORF">TM448A04300_0006</name>
    <name evidence="4" type="ORF">TM448B05334_0008</name>
</gene>
<protein>
    <recommendedName>
        <fullName evidence="5">PD-(D/E)XK nuclease superfamily protein</fullName>
    </recommendedName>
</protein>